<feature type="compositionally biased region" description="Polar residues" evidence="2">
    <location>
        <begin position="1324"/>
        <end position="1335"/>
    </location>
</feature>
<feature type="compositionally biased region" description="Pro residues" evidence="2">
    <location>
        <begin position="1341"/>
        <end position="1350"/>
    </location>
</feature>
<dbReference type="SUPFAM" id="SSF101447">
    <property type="entry name" value="Formin homology 2 domain (FH2 domain)"/>
    <property type="match status" value="1"/>
</dbReference>
<feature type="region of interest" description="Disordered" evidence="2">
    <location>
        <begin position="1767"/>
        <end position="2176"/>
    </location>
</feature>
<name>A0A6J8BGW9_MYTCO</name>
<feature type="compositionally biased region" description="Polar residues" evidence="2">
    <location>
        <begin position="1847"/>
        <end position="1865"/>
    </location>
</feature>
<feature type="compositionally biased region" description="Polar residues" evidence="2">
    <location>
        <begin position="1813"/>
        <end position="1822"/>
    </location>
</feature>
<dbReference type="Pfam" id="PF06371">
    <property type="entry name" value="Drf_GBD"/>
    <property type="match status" value="1"/>
</dbReference>
<accession>A0A6J8BGW9</accession>
<feature type="compositionally biased region" description="Basic and acidic residues" evidence="2">
    <location>
        <begin position="1544"/>
        <end position="1556"/>
    </location>
</feature>
<evidence type="ECO:0000259" key="3">
    <source>
        <dbReference type="PROSITE" id="PS51232"/>
    </source>
</evidence>
<gene>
    <name evidence="5" type="ORF">MCOR_17247</name>
</gene>
<feature type="region of interest" description="Disordered" evidence="2">
    <location>
        <begin position="1623"/>
        <end position="1653"/>
    </location>
</feature>
<feature type="region of interest" description="Disordered" evidence="2">
    <location>
        <begin position="1250"/>
        <end position="1570"/>
    </location>
</feature>
<feature type="region of interest" description="Disordered" evidence="2">
    <location>
        <begin position="385"/>
        <end position="471"/>
    </location>
</feature>
<dbReference type="Proteomes" id="UP000507470">
    <property type="component" value="Unassembled WGS sequence"/>
</dbReference>
<dbReference type="Gene3D" id="1.20.58.2220">
    <property type="entry name" value="Formin, FH2 domain"/>
    <property type="match status" value="1"/>
</dbReference>
<feature type="compositionally biased region" description="Low complexity" evidence="2">
    <location>
        <begin position="1487"/>
        <end position="1498"/>
    </location>
</feature>
<feature type="compositionally biased region" description="Pro residues" evidence="2">
    <location>
        <begin position="406"/>
        <end position="449"/>
    </location>
</feature>
<feature type="compositionally biased region" description="Basic and acidic residues" evidence="2">
    <location>
        <begin position="1278"/>
        <end position="1289"/>
    </location>
</feature>
<feature type="compositionally biased region" description="Polar residues" evidence="2">
    <location>
        <begin position="1879"/>
        <end position="1924"/>
    </location>
</feature>
<feature type="compositionally biased region" description="Low complexity" evidence="2">
    <location>
        <begin position="2050"/>
        <end position="2060"/>
    </location>
</feature>
<feature type="compositionally biased region" description="Basic and acidic residues" evidence="2">
    <location>
        <begin position="2149"/>
        <end position="2176"/>
    </location>
</feature>
<feature type="region of interest" description="Disordered" evidence="2">
    <location>
        <begin position="1210"/>
        <end position="1230"/>
    </location>
</feature>
<dbReference type="InterPro" id="IPR011989">
    <property type="entry name" value="ARM-like"/>
</dbReference>
<feature type="compositionally biased region" description="Polar residues" evidence="2">
    <location>
        <begin position="1435"/>
        <end position="1452"/>
    </location>
</feature>
<dbReference type="PROSITE" id="PS51232">
    <property type="entry name" value="GBD_FH3"/>
    <property type="match status" value="1"/>
</dbReference>
<dbReference type="Gene3D" id="1.25.10.10">
    <property type="entry name" value="Leucine-rich Repeat Variant"/>
    <property type="match status" value="1"/>
</dbReference>
<feature type="compositionally biased region" description="Polar residues" evidence="2">
    <location>
        <begin position="1508"/>
        <end position="1518"/>
    </location>
</feature>
<feature type="compositionally biased region" description="Basic and acidic residues" evidence="2">
    <location>
        <begin position="1401"/>
        <end position="1418"/>
    </location>
</feature>
<feature type="compositionally biased region" description="Polar residues" evidence="2">
    <location>
        <begin position="1092"/>
        <end position="1102"/>
    </location>
</feature>
<feature type="coiled-coil region" evidence="1">
    <location>
        <begin position="748"/>
        <end position="804"/>
    </location>
</feature>
<feature type="compositionally biased region" description="Basic and acidic residues" evidence="2">
    <location>
        <begin position="1313"/>
        <end position="1323"/>
    </location>
</feature>
<sequence>MEESVSDSEVDFHKSEYEQHKIGSKRWNYAIRRQSIGWSPYQGAGPSIHDSVSQPECVVELLRSPSVQIYSTLKRKLLKARSNPEWILQFLHNDGLELLFESLDEICCQKTSSFLDSILQVGCVECIKIIMDTSIGLDYVVENSDFIPKFASALNTDNEATKKQVFELLSALCVYSKDGTHYALETLAHLQKHRQQNYRFSTLIDELRNTDNTDYKTILLQLINCIIIYTEKVEDRIRTRNEFFGLRLQEIINKLRKQEDVDSQILVQLDVFDEQKSNDEEQLPGVKGVDLNSPLDVFHAIFTQITDTTQEICFLTTLQHMLKIDPSDENSKLLWQTVETLVSRATLIENNDDSQKLLKSFMRQREKSTDGKCTCACHDGRARVMSPKRNTDNLHPGTIDSSNKAPAPPPPPPPPPPGIGAPPPPPPPPPGMPPPPPMAPGMPPPPPVPGLARPSPVQKLPQQNIPKPTTKLRTLQWQKISATKVLSGKPNIWNTAGKLFNGYVSKFDFGTIDELFSVNSNPDSSTDKAAGTNSSEKKRKESTEINLLEGKRSLHINILLRQFKMPSDEIVQLIHEGASDKIGAEKLRNLLKILPYEDEVEKLKTFDGDKSKLGNAEKFLVNLLTIPYYKSRIEGFAVKEEFNTNMDWIKPAIDAVIAAAKEIKENSHLHELLYLVLIAGNYLNNGNYAGDAAGFKLSSLIKLTETRANKPRMNLLHYVILQADEKNPDLLKFPDEMRYLKDASQASLENVTSDINGLQDKITKLSMQAETIGADFQKQMSDFLQFAKDDLSELQEDLKDIESLKLELADFFCEDSSSFKLEECFSVLNTFCTRFKKAITENDHRKKVEEKQKERQRLQEIERKKQLQDEIEAPSEQKIDHGSENIVDLLLADVRSGFASRRSGESNFSVTRVKKVNLDSNENITSADAKSGNRDQFVRQGYGRRSMRRRKPDSDDNADSESTCSSLEDAMETDRKRVLQGSQDTLFDILSQSDSRSSEPQFERYPSLRKKRQERREKRSVIEVYGDRERAPSPAVDSHMNVSNSSLPARSKTPKSERPKSAEFSVDYQSSSIRRVKSMNDKRETETPIAEQKSSVDTNNSSESDDLVERLKRKLQRKETKSPDITATKPVRDHHVADSSSSDESRQRWRSGITSDLQTIDEKSRLQSPSKRMFDTSVRNSREEMERRVSRHSLDPTELQKMLEKVDKTTVVQSNDTKSEDPRVSVSVRKQINHRWKSDLGKSDIDKVLKTIEDREKQQEQQQKHQMTTQDDSCIDIPKSDQKFEETLQVRRKQRKQRSTLDMGDVHAALRKIRTDEDPESLHSHTTVVTAQSTSTERECSPPPPIPPRSPFKENSESDSSSPAQKSNMSKAAKLAARRKFNHKRFGDKDRPASTGGNNRCKSDVHKEEVNQALRDVKNGMSRSKSYDESVARKASNQNGTVLNGDVSPSQRKSFRGSVGRLGSDGRRNGVYIASSDSDSEIPPDGTSSPKRPSSTKSDSPKSDSRLSIKSTSTSTETLRCDTPFSDNESPVQKRKNSTSKSQDLLDKDDIQKPISKDFNQPVVPPRNNRRAVSLVESSEIEYAVTNHESRPNDFEQSPASIMAQWKNKRKNNRRQSFYDNVQEHEGPTSPRNKNFNDVNESNISTSPRTNTGLIINDIGSRCSYASSSDSARDEGFETMSGTVSQRTSMSSTLESEFTPTLSRKILNNMKSDQNEKTNLIENVRPASQEIVVARVHKQTELKTRKQRTESWTEQVVATAANIDKDSSLDSSMDYSVASPDSGHGTFKEDVWSENIDLESTLRVGSPAPSVESPRSTTSKKSQAPLATAEKSYNLSGKKKSVPSYMRGTTSSTKRVDRTSTTPVDTSKRKSTTPSRTSNLNRTKTDSNTSITSAVSETSTKVGNKTPNKRSSTGVGGTPTSRSATPHPVPRSTTPHPVSRPTTPRVSNSTTKTKGAISTTPHPSGFNRTQSLRLPKKTRPSIGDSSETTSPAGSRPSSASSKSSSSRSGFMSQTASSKARLDGTTSPAPTPPPRTTSVASGRTTPTSVRKSPASSSKSSPAPSPLTRHGSLRLPARSASKLVYADAPGDSDKVEGKVKSFRSKIGGNKVKPESPSKLATVTEQDTQEQEAAQSQEKEKTGSSIKRIVNKTKDKILPKRSTDSAKKDLSDKKKTLKK</sequence>
<feature type="compositionally biased region" description="Polar residues" evidence="2">
    <location>
        <begin position="989"/>
        <end position="1000"/>
    </location>
</feature>
<evidence type="ECO:0000313" key="5">
    <source>
        <dbReference type="EMBL" id="CAC5381367.1"/>
    </source>
</evidence>
<dbReference type="InterPro" id="IPR042201">
    <property type="entry name" value="FH2_Formin_sf"/>
</dbReference>
<dbReference type="SMART" id="SM01140">
    <property type="entry name" value="Drf_GBD"/>
    <property type="match status" value="1"/>
</dbReference>
<feature type="compositionally biased region" description="Low complexity" evidence="2">
    <location>
        <begin position="2118"/>
        <end position="2133"/>
    </location>
</feature>
<dbReference type="OrthoDB" id="26518at2759"/>
<evidence type="ECO:0000256" key="1">
    <source>
        <dbReference type="SAM" id="Coils"/>
    </source>
</evidence>
<reference evidence="5 6" key="1">
    <citation type="submission" date="2020-06" db="EMBL/GenBank/DDBJ databases">
        <authorList>
            <person name="Li R."/>
            <person name="Bekaert M."/>
        </authorList>
    </citation>
    <scope>NUCLEOTIDE SEQUENCE [LARGE SCALE GENOMIC DNA]</scope>
    <source>
        <strain evidence="6">wild</strain>
    </source>
</reference>
<keyword evidence="6" id="KW-1185">Reference proteome</keyword>
<feature type="compositionally biased region" description="Basic and acidic residues" evidence="2">
    <location>
        <begin position="1130"/>
        <end position="1147"/>
    </location>
</feature>
<dbReference type="PROSITE" id="PS51444">
    <property type="entry name" value="FH2"/>
    <property type="match status" value="1"/>
</dbReference>
<feature type="compositionally biased region" description="Basic and acidic residues" evidence="2">
    <location>
        <begin position="1014"/>
        <end position="1031"/>
    </location>
</feature>
<proteinExistence type="predicted"/>
<feature type="region of interest" description="Disordered" evidence="2">
    <location>
        <begin position="518"/>
        <end position="543"/>
    </location>
</feature>
<feature type="compositionally biased region" description="Polar residues" evidence="2">
    <location>
        <begin position="1358"/>
        <end position="1370"/>
    </location>
</feature>
<dbReference type="InterPro" id="IPR014768">
    <property type="entry name" value="GBD/FH3_dom"/>
</dbReference>
<dbReference type="SUPFAM" id="SSF48371">
    <property type="entry name" value="ARM repeat"/>
    <property type="match status" value="1"/>
</dbReference>
<dbReference type="InterPro" id="IPR010472">
    <property type="entry name" value="FH3_dom"/>
</dbReference>
<dbReference type="InterPro" id="IPR016024">
    <property type="entry name" value="ARM-type_fold"/>
</dbReference>
<feature type="region of interest" description="Disordered" evidence="2">
    <location>
        <begin position="989"/>
        <end position="1196"/>
    </location>
</feature>
<dbReference type="SMART" id="SM01139">
    <property type="entry name" value="Drf_FH3"/>
    <property type="match status" value="1"/>
</dbReference>
<dbReference type="Gene3D" id="1.10.238.150">
    <property type="entry name" value="Formin, FH3 diaphanous domain"/>
    <property type="match status" value="1"/>
</dbReference>
<feature type="coiled-coil region" evidence="1">
    <location>
        <begin position="841"/>
        <end position="871"/>
    </location>
</feature>
<dbReference type="PANTHER" id="PTHR46345:SF8">
    <property type="entry name" value="FORMIN 3, ISOFORM B"/>
    <property type="match status" value="1"/>
</dbReference>
<dbReference type="SMART" id="SM00498">
    <property type="entry name" value="FH2"/>
    <property type="match status" value="1"/>
</dbReference>
<feature type="compositionally biased region" description="Low complexity" evidence="2">
    <location>
        <begin position="1990"/>
        <end position="2009"/>
    </location>
</feature>
<dbReference type="Pfam" id="PF06367">
    <property type="entry name" value="Drf_FH3"/>
    <property type="match status" value="1"/>
</dbReference>
<dbReference type="PANTHER" id="PTHR46345">
    <property type="entry name" value="INVERTED FORMIN-2"/>
    <property type="match status" value="1"/>
</dbReference>
<feature type="domain" description="FH2" evidence="4">
    <location>
        <begin position="462"/>
        <end position="861"/>
    </location>
</feature>
<keyword evidence="1" id="KW-0175">Coiled coil</keyword>
<dbReference type="GO" id="GO:0031267">
    <property type="term" value="F:small GTPase binding"/>
    <property type="evidence" value="ECO:0007669"/>
    <property type="project" value="InterPro"/>
</dbReference>
<feature type="compositionally biased region" description="Basic and acidic residues" evidence="2">
    <location>
        <begin position="1180"/>
        <end position="1195"/>
    </location>
</feature>
<dbReference type="InterPro" id="IPR015425">
    <property type="entry name" value="FH2_Formin"/>
</dbReference>
<feature type="compositionally biased region" description="Basic and acidic residues" evidence="2">
    <location>
        <begin position="1250"/>
        <end position="1263"/>
    </location>
</feature>
<feature type="compositionally biased region" description="Polar residues" evidence="2">
    <location>
        <begin position="1931"/>
        <end position="1972"/>
    </location>
</feature>
<dbReference type="Pfam" id="PF02181">
    <property type="entry name" value="FH2"/>
    <property type="match status" value="1"/>
</dbReference>
<protein>
    <submittedName>
        <fullName evidence="5">Inverted formin-2</fullName>
    </submittedName>
</protein>
<feature type="compositionally biased region" description="Polar residues" evidence="2">
    <location>
        <begin position="1630"/>
        <end position="1653"/>
    </location>
</feature>
<feature type="domain" description="GBD/FH3" evidence="3">
    <location>
        <begin position="1"/>
        <end position="353"/>
    </location>
</feature>
<organism evidence="5 6">
    <name type="scientific">Mytilus coruscus</name>
    <name type="common">Sea mussel</name>
    <dbReference type="NCBI Taxonomy" id="42192"/>
    <lineage>
        <taxon>Eukaryota</taxon>
        <taxon>Metazoa</taxon>
        <taxon>Spiralia</taxon>
        <taxon>Lophotrochozoa</taxon>
        <taxon>Mollusca</taxon>
        <taxon>Bivalvia</taxon>
        <taxon>Autobranchia</taxon>
        <taxon>Pteriomorphia</taxon>
        <taxon>Mytilida</taxon>
        <taxon>Mytiloidea</taxon>
        <taxon>Mytilidae</taxon>
        <taxon>Mytilinae</taxon>
        <taxon>Mytilus</taxon>
    </lineage>
</organism>
<dbReference type="InterPro" id="IPR010473">
    <property type="entry name" value="GTPase-bd"/>
</dbReference>
<feature type="compositionally biased region" description="Polar residues" evidence="2">
    <location>
        <begin position="2037"/>
        <end position="2049"/>
    </location>
</feature>
<feature type="compositionally biased region" description="Polar residues" evidence="2">
    <location>
        <begin position="460"/>
        <end position="471"/>
    </location>
</feature>
<dbReference type="GO" id="GO:0030036">
    <property type="term" value="P:actin cytoskeleton organization"/>
    <property type="evidence" value="ECO:0007669"/>
    <property type="project" value="InterPro"/>
</dbReference>
<evidence type="ECO:0000313" key="6">
    <source>
        <dbReference type="Proteomes" id="UP000507470"/>
    </source>
</evidence>
<dbReference type="EMBL" id="CACVKT020003052">
    <property type="protein sequence ID" value="CAC5381367.1"/>
    <property type="molecule type" value="Genomic_DNA"/>
</dbReference>
<dbReference type="GO" id="GO:0003779">
    <property type="term" value="F:actin binding"/>
    <property type="evidence" value="ECO:0007669"/>
    <property type="project" value="InterPro"/>
</dbReference>
<evidence type="ECO:0000256" key="2">
    <source>
        <dbReference type="SAM" id="MobiDB-lite"/>
    </source>
</evidence>
<feature type="region of interest" description="Disordered" evidence="2">
    <location>
        <begin position="924"/>
        <end position="972"/>
    </location>
</feature>
<evidence type="ECO:0000259" key="4">
    <source>
        <dbReference type="PROSITE" id="PS51444"/>
    </source>
</evidence>